<dbReference type="AlphaFoldDB" id="A0AAV5NVX5"/>
<comment type="caution">
    <text evidence="1">The sequence shown here is derived from an EMBL/GenBank/DDBJ whole genome shotgun (WGS) entry which is preliminary data.</text>
</comment>
<organism evidence="1 2">
    <name type="scientific">Vibrio penaeicida</name>
    <dbReference type="NCBI Taxonomy" id="104609"/>
    <lineage>
        <taxon>Bacteria</taxon>
        <taxon>Pseudomonadati</taxon>
        <taxon>Pseudomonadota</taxon>
        <taxon>Gammaproteobacteria</taxon>
        <taxon>Vibrionales</taxon>
        <taxon>Vibrionaceae</taxon>
        <taxon>Vibrio</taxon>
    </lineage>
</organism>
<dbReference type="PANTHER" id="PTHR39166">
    <property type="entry name" value="BLL1166 PROTEIN"/>
    <property type="match status" value="1"/>
</dbReference>
<gene>
    <name evidence="1" type="ORF">GCM10007932_37690</name>
</gene>
<sequence>MEERLKSLIESVPELMDTAMVCRDLGLPNFYIAGGAITQIIWNSLLGRQFLDNVKDFDIVYFDSEEKLSEQEYEDAARIKLNHDVKIDIKNQANVHRWYPQKFGTVIPPYTRVEQGIDSWLSAFSIGFTLDKSDQVSIYSTKGLSDAFNMLVKPNKVAMTEASYLKMTKSFKKRWSTITVEPWA</sequence>
<dbReference type="EMBL" id="BSNX01000055">
    <property type="protein sequence ID" value="GLQ74408.1"/>
    <property type="molecule type" value="Genomic_DNA"/>
</dbReference>
<dbReference type="InterPro" id="IPR009267">
    <property type="entry name" value="NTP_transf_6"/>
</dbReference>
<keyword evidence="2" id="KW-1185">Reference proteome</keyword>
<evidence type="ECO:0000313" key="1">
    <source>
        <dbReference type="EMBL" id="GLQ74408.1"/>
    </source>
</evidence>
<reference evidence="2" key="1">
    <citation type="journal article" date="2019" name="Int. J. Syst. Evol. Microbiol.">
        <title>The Global Catalogue of Microorganisms (GCM) 10K type strain sequencing project: providing services to taxonomists for standard genome sequencing and annotation.</title>
        <authorList>
            <consortium name="The Broad Institute Genomics Platform"/>
            <consortium name="The Broad Institute Genome Sequencing Center for Infectious Disease"/>
            <person name="Wu L."/>
            <person name="Ma J."/>
        </authorList>
    </citation>
    <scope>NUCLEOTIDE SEQUENCE [LARGE SCALE GENOMIC DNA]</scope>
    <source>
        <strain evidence="2">NBRC 15640</strain>
    </source>
</reference>
<name>A0AAV5NVX5_9VIBR</name>
<evidence type="ECO:0008006" key="3">
    <source>
        <dbReference type="Google" id="ProtNLM"/>
    </source>
</evidence>
<dbReference type="RefSeq" id="WP_126608554.1">
    <property type="nucleotide sequence ID" value="NZ_AP025145.1"/>
</dbReference>
<evidence type="ECO:0000313" key="2">
    <source>
        <dbReference type="Proteomes" id="UP001156690"/>
    </source>
</evidence>
<dbReference type="Proteomes" id="UP001156690">
    <property type="component" value="Unassembled WGS sequence"/>
</dbReference>
<dbReference type="PANTHER" id="PTHR39166:SF1">
    <property type="entry name" value="BLL1166 PROTEIN"/>
    <property type="match status" value="1"/>
</dbReference>
<protein>
    <recommendedName>
        <fullName evidence="3">Nucleotidyltransferase family protein</fullName>
    </recommendedName>
</protein>
<proteinExistence type="predicted"/>
<accession>A0AAV5NVX5</accession>
<dbReference type="Pfam" id="PF06042">
    <property type="entry name" value="NTP_transf_6"/>
    <property type="match status" value="1"/>
</dbReference>